<dbReference type="GO" id="GO:0016878">
    <property type="term" value="F:acid-thiol ligase activity"/>
    <property type="evidence" value="ECO:0007669"/>
    <property type="project" value="TreeGrafter"/>
</dbReference>
<dbReference type="Gene3D" id="3.40.50.12780">
    <property type="entry name" value="N-terminal domain of ligase-like"/>
    <property type="match status" value="1"/>
</dbReference>
<evidence type="ECO:0000259" key="3">
    <source>
        <dbReference type="Pfam" id="PF13193"/>
    </source>
</evidence>
<dbReference type="Proteomes" id="UP000183002">
    <property type="component" value="Unassembled WGS sequence"/>
</dbReference>
<dbReference type="InterPro" id="IPR045851">
    <property type="entry name" value="AMP-bd_C_sf"/>
</dbReference>
<dbReference type="InterPro" id="IPR000873">
    <property type="entry name" value="AMP-dep_synth/lig_dom"/>
</dbReference>
<dbReference type="OrthoDB" id="9803968at2"/>
<protein>
    <submittedName>
        <fullName evidence="4">Acyl-coenzyme A synthetase/AMP-(Fatty) acid ligase</fullName>
    </submittedName>
</protein>
<dbReference type="SUPFAM" id="SSF56801">
    <property type="entry name" value="Acetyl-CoA synthetase-like"/>
    <property type="match status" value="1"/>
</dbReference>
<organism evidence="4 5">
    <name type="scientific">Pseudorhodobacter antarcticus</name>
    <dbReference type="NCBI Taxonomy" id="1077947"/>
    <lineage>
        <taxon>Bacteria</taxon>
        <taxon>Pseudomonadati</taxon>
        <taxon>Pseudomonadota</taxon>
        <taxon>Alphaproteobacteria</taxon>
        <taxon>Rhodobacterales</taxon>
        <taxon>Paracoccaceae</taxon>
        <taxon>Pseudorhodobacter</taxon>
    </lineage>
</organism>
<dbReference type="AlphaFoldDB" id="A0A1H8J4G5"/>
<sequence>MQSITHAPPYPPLPARFNLAAHVLAQTQSRPDAVALQVLGENSTETLTYGAVLRAVQGVASGLLAQGLTPGDRVLMRLGNSVEFPVVFLAAICAGLVPVPTSAQLTGPEVAKLCDLVEPALIVAAPGVPLPDALTCPILPAHQLAAMHALTPCPFDLGDANRLAYIIFTSGTSGHPQAVAHAHRAILGRAMMLHGWYGLRASDRLLHAGAFNWTYTLGTGLMDPWTVGATALIPAAGTPASALPALLATSQATIFAAAPGVYRQLLRADIPPLPHLRHGLSAGEALAPATRTAWTQATKTPVFEAFGMSEISTFISGSPDRPAPTGSTGYAQPGRHVALLAPDGTPVPINTPGILAVHRNDPGLFLGYFRDPDATISRFAGDWYLTGDIGQMAPDGAITYLGRNDDMMNAGGFRVAPSEVEAAMAQHPSITDCAAIEVTVAPGTTIIACVYASALPLDPATLAAHAETTLARYKHPRAFHHQTTLPRTANGKLNRKALRAAFTPN</sequence>
<accession>A0A1H8J4G5</accession>
<dbReference type="RefSeq" id="WP_050518958.1">
    <property type="nucleotide sequence ID" value="NZ_FOCO01000023.1"/>
</dbReference>
<keyword evidence="5" id="KW-1185">Reference proteome</keyword>
<dbReference type="PANTHER" id="PTHR43352">
    <property type="entry name" value="ACETYL-COA SYNTHETASE"/>
    <property type="match status" value="1"/>
</dbReference>
<dbReference type="InterPro" id="IPR025110">
    <property type="entry name" value="AMP-bd_C"/>
</dbReference>
<evidence type="ECO:0000313" key="5">
    <source>
        <dbReference type="Proteomes" id="UP000183002"/>
    </source>
</evidence>
<keyword evidence="1 4" id="KW-0436">Ligase</keyword>
<dbReference type="InterPro" id="IPR042099">
    <property type="entry name" value="ANL_N_sf"/>
</dbReference>
<evidence type="ECO:0000259" key="2">
    <source>
        <dbReference type="Pfam" id="PF00501"/>
    </source>
</evidence>
<evidence type="ECO:0000256" key="1">
    <source>
        <dbReference type="ARBA" id="ARBA00022598"/>
    </source>
</evidence>
<dbReference type="EMBL" id="FOCO01000023">
    <property type="protein sequence ID" value="SEN75760.1"/>
    <property type="molecule type" value="Genomic_DNA"/>
</dbReference>
<gene>
    <name evidence="4" type="ORF">SAMN05216227_102342</name>
</gene>
<feature type="domain" description="AMP-dependent synthetase/ligase" evidence="2">
    <location>
        <begin position="26"/>
        <end position="369"/>
    </location>
</feature>
<reference evidence="4 5" key="1">
    <citation type="submission" date="2016-10" db="EMBL/GenBank/DDBJ databases">
        <authorList>
            <person name="de Groot N.N."/>
        </authorList>
    </citation>
    <scope>NUCLEOTIDE SEQUENCE [LARGE SCALE GENOMIC DNA]</scope>
    <source>
        <strain evidence="4 5">CGMCC 1.10836</strain>
    </source>
</reference>
<name>A0A1H8J4G5_9RHOB</name>
<dbReference type="STRING" id="1077947.SAMN05216227_102342"/>
<feature type="domain" description="AMP-binding enzyme C-terminal" evidence="3">
    <location>
        <begin position="419"/>
        <end position="492"/>
    </location>
</feature>
<dbReference type="PANTHER" id="PTHR43352:SF1">
    <property type="entry name" value="ANTHRANILATE--COA LIGASE"/>
    <property type="match status" value="1"/>
</dbReference>
<proteinExistence type="predicted"/>
<dbReference type="Gene3D" id="3.30.300.30">
    <property type="match status" value="1"/>
</dbReference>
<evidence type="ECO:0000313" key="4">
    <source>
        <dbReference type="EMBL" id="SEN75760.1"/>
    </source>
</evidence>
<dbReference type="Pfam" id="PF00501">
    <property type="entry name" value="AMP-binding"/>
    <property type="match status" value="1"/>
</dbReference>
<dbReference type="Pfam" id="PF13193">
    <property type="entry name" value="AMP-binding_C"/>
    <property type="match status" value="1"/>
</dbReference>
<dbReference type="GO" id="GO:0044550">
    <property type="term" value="P:secondary metabolite biosynthetic process"/>
    <property type="evidence" value="ECO:0007669"/>
    <property type="project" value="TreeGrafter"/>
</dbReference>